<dbReference type="InterPro" id="IPR001715">
    <property type="entry name" value="CH_dom"/>
</dbReference>
<name>A0A4Z2DG83_SCHJA</name>
<sequence>MAEIPREVLRWLLSLNINNLEHKRLKWCVSNGVLVAEILHNYQPGIVNLGKFVDGQSVKVKLQNWDMIQEICQRLCIYLPHDIVECVVHNKSNAGTILLITLYEIFASKKYAVRILLFPIRMKDNIVLFNPTDLEYQFSLPVYARSCLSKFIKSNLTCSEIETKPDIYTNRKKIQLLALAYKNMKITERMKEPRRFRVFRSLASQCQRYDSMKLNDKLCTEKSRIPICSEPNEEAFSDTVITIQPKQQAVYE</sequence>
<proteinExistence type="predicted"/>
<dbReference type="GO" id="GO:0008017">
    <property type="term" value="F:microtubule binding"/>
    <property type="evidence" value="ECO:0007669"/>
    <property type="project" value="TreeGrafter"/>
</dbReference>
<gene>
    <name evidence="2" type="ORF">EWB00_001241</name>
</gene>
<dbReference type="Proteomes" id="UP000311919">
    <property type="component" value="Unassembled WGS sequence"/>
</dbReference>
<feature type="domain" description="Calponin-homology (CH)" evidence="1">
    <location>
        <begin position="2"/>
        <end position="107"/>
    </location>
</feature>
<protein>
    <submittedName>
        <fullName evidence="2">Spermatogenesis-associated protein isoform 1</fullName>
    </submittedName>
</protein>
<dbReference type="Gene3D" id="1.10.418.10">
    <property type="entry name" value="Calponin-like domain"/>
    <property type="match status" value="1"/>
</dbReference>
<dbReference type="STRING" id="6182.A0A4Z2DG83"/>
<evidence type="ECO:0000259" key="1">
    <source>
        <dbReference type="PROSITE" id="PS50021"/>
    </source>
</evidence>
<dbReference type="InterPro" id="IPR010441">
    <property type="entry name" value="CH_2"/>
</dbReference>
<dbReference type="OrthoDB" id="62528at2759"/>
<keyword evidence="3" id="KW-1185">Reference proteome</keyword>
<dbReference type="GO" id="GO:0005930">
    <property type="term" value="C:axoneme"/>
    <property type="evidence" value="ECO:0007669"/>
    <property type="project" value="TreeGrafter"/>
</dbReference>
<dbReference type="InterPro" id="IPR036872">
    <property type="entry name" value="CH_dom_sf"/>
</dbReference>
<dbReference type="InterPro" id="IPR052111">
    <property type="entry name" value="Spermatogenesis_Ciliary_MAP"/>
</dbReference>
<dbReference type="AlphaFoldDB" id="A0A4Z2DG83"/>
<accession>A0A4Z2DG83</accession>
<dbReference type="SUPFAM" id="SSF47576">
    <property type="entry name" value="Calponin-homology domain, CH-domain"/>
    <property type="match status" value="1"/>
</dbReference>
<comment type="caution">
    <text evidence="2">The sequence shown here is derived from an EMBL/GenBank/DDBJ whole genome shotgun (WGS) entry which is preliminary data.</text>
</comment>
<reference evidence="2 3" key="1">
    <citation type="submission" date="2019-03" db="EMBL/GenBank/DDBJ databases">
        <title>An improved genome assembly of the fluke Schistosoma japonicum.</title>
        <authorList>
            <person name="Hu W."/>
            <person name="Luo F."/>
            <person name="Yin M."/>
            <person name="Mo X."/>
            <person name="Sun C."/>
            <person name="Wu Q."/>
            <person name="Zhu B."/>
            <person name="Xiang M."/>
            <person name="Wang J."/>
            <person name="Wang Y."/>
            <person name="Zhang T."/>
            <person name="Xu B."/>
            <person name="Zheng H."/>
            <person name="Feng Z."/>
        </authorList>
    </citation>
    <scope>NUCLEOTIDE SEQUENCE [LARGE SCALE GENOMIC DNA]</scope>
    <source>
        <strain evidence="2">HuSjv2</strain>
        <tissue evidence="2">Worms</tissue>
    </source>
</reference>
<dbReference type="Pfam" id="PF06294">
    <property type="entry name" value="CH_2"/>
    <property type="match status" value="1"/>
</dbReference>
<evidence type="ECO:0000313" key="3">
    <source>
        <dbReference type="Proteomes" id="UP000311919"/>
    </source>
</evidence>
<dbReference type="EMBL" id="SKCS01000147">
    <property type="protein sequence ID" value="TNN15502.1"/>
    <property type="molecule type" value="Genomic_DNA"/>
</dbReference>
<organism evidence="2 3">
    <name type="scientific">Schistosoma japonicum</name>
    <name type="common">Blood fluke</name>
    <dbReference type="NCBI Taxonomy" id="6182"/>
    <lineage>
        <taxon>Eukaryota</taxon>
        <taxon>Metazoa</taxon>
        <taxon>Spiralia</taxon>
        <taxon>Lophotrochozoa</taxon>
        <taxon>Platyhelminthes</taxon>
        <taxon>Trematoda</taxon>
        <taxon>Digenea</taxon>
        <taxon>Strigeidida</taxon>
        <taxon>Schistosomatoidea</taxon>
        <taxon>Schistosomatidae</taxon>
        <taxon>Schistosoma</taxon>
    </lineage>
</organism>
<dbReference type="GO" id="GO:0051493">
    <property type="term" value="P:regulation of cytoskeleton organization"/>
    <property type="evidence" value="ECO:0007669"/>
    <property type="project" value="TreeGrafter"/>
</dbReference>
<dbReference type="PANTHER" id="PTHR12509">
    <property type="entry name" value="SPERMATOGENESIS-ASSOCIATED 4-RELATED"/>
    <property type="match status" value="1"/>
</dbReference>
<evidence type="ECO:0000313" key="2">
    <source>
        <dbReference type="EMBL" id="TNN15502.1"/>
    </source>
</evidence>
<dbReference type="PROSITE" id="PS50021">
    <property type="entry name" value="CH"/>
    <property type="match status" value="1"/>
</dbReference>
<dbReference type="PANTHER" id="PTHR12509:SF8">
    <property type="entry name" value="SPERMATOGENESIS-ASSOCIATED PROTEIN 4"/>
    <property type="match status" value="1"/>
</dbReference>